<feature type="compositionally biased region" description="Basic residues" evidence="1">
    <location>
        <begin position="9"/>
        <end position="23"/>
    </location>
</feature>
<sequence length="684" mass="71128">MDGGGRGGGRGKGKKGKAARQKKAAAAAASQKKAVNAHHGGKKAGAAHSNVQVVAVLKSNAASPAAAHGDHNATAALKPSGPAPHEHSQPKPKRKKAKAKASGAANMLLKKQAVSEAAKQAPAAPTPTKSKPMQETAQAKSPTTRNVAGTSPKVMTPTAADTATTAKPHIVSLTGGKRKRKRRAASHDAASTSESTAHVATVAPPKTEVQAVGEKAQQIKMQAGVVNIPVTSPPAAVPAKTEALTATTPKRKIAKTAILNSTPPEDETQKTKGGVAISAPSSKNDEFPNPLETGGNDAPTQESRSPGAHALSTVNQQEPAKVSTEPVDDKKKESVHTPTRPGNLGTLAGAADTKTATEHHSISKVGAGKTATAVKVQPPAHTKSAASIASKLGFTPQDTAAKVEMGDAVYAVLDNSSSRNQSSCKGKMEHVASSINDTHPRAGASDAPVKTEPVGIIMDSRAYVENMMSEISEADGKDSESTDLNAVLPTRPQNSWGASFGLVPPAQSAPRPARTLSTTPLSSWFLSKGPANFVQQVHFSDDDDDGDDHSHSVIGKNLSGALPKKGKQSSGKKNAFLESLTTQSSWRSWYGNVNLQNLLDPPLAHVPDSLLRYKESPPALPAADNAVEGNLASGEKKSALESLEEDIRREKQRGSEFGEQLLQMLQGKTVSGKLLEEEFSQIVH</sequence>
<feature type="region of interest" description="Disordered" evidence="1">
    <location>
        <begin position="61"/>
        <end position="208"/>
    </location>
</feature>
<feature type="compositionally biased region" description="Polar residues" evidence="1">
    <location>
        <begin position="189"/>
        <end position="198"/>
    </location>
</feature>
<reference evidence="2" key="1">
    <citation type="submission" date="2021-02" db="EMBL/GenBank/DDBJ databases">
        <authorList>
            <person name="Palmer J.M."/>
        </authorList>
    </citation>
    <scope>NUCLEOTIDE SEQUENCE</scope>
    <source>
        <strain evidence="2">SCRP23</strain>
    </source>
</reference>
<feature type="compositionally biased region" description="Basic residues" evidence="1">
    <location>
        <begin position="90"/>
        <end position="99"/>
    </location>
</feature>
<protein>
    <submittedName>
        <fullName evidence="2">Uncharacterized protein</fullName>
    </submittedName>
</protein>
<keyword evidence="3" id="KW-1185">Reference proteome</keyword>
<feature type="compositionally biased region" description="Polar residues" evidence="1">
    <location>
        <begin position="133"/>
        <end position="149"/>
    </location>
</feature>
<feature type="compositionally biased region" description="Low complexity" evidence="1">
    <location>
        <begin position="156"/>
        <end position="166"/>
    </location>
</feature>
<dbReference type="AlphaFoldDB" id="A0A8T1WXF0"/>
<dbReference type="Proteomes" id="UP000693981">
    <property type="component" value="Unassembled WGS sequence"/>
</dbReference>
<evidence type="ECO:0000313" key="2">
    <source>
        <dbReference type="EMBL" id="KAG7396513.1"/>
    </source>
</evidence>
<feature type="compositionally biased region" description="Basic and acidic residues" evidence="1">
    <location>
        <begin position="634"/>
        <end position="654"/>
    </location>
</feature>
<dbReference type="OrthoDB" id="79932at2759"/>
<feature type="compositionally biased region" description="Low complexity" evidence="1">
    <location>
        <begin position="24"/>
        <end position="34"/>
    </location>
</feature>
<gene>
    <name evidence="2" type="ORF">PHYBOEH_002166</name>
</gene>
<accession>A0A8T1WXF0</accession>
<comment type="caution">
    <text evidence="2">The sequence shown here is derived from an EMBL/GenBank/DDBJ whole genome shotgun (WGS) entry which is preliminary data.</text>
</comment>
<name>A0A8T1WXF0_9STRA</name>
<proteinExistence type="predicted"/>
<organism evidence="2 3">
    <name type="scientific">Phytophthora boehmeriae</name>
    <dbReference type="NCBI Taxonomy" id="109152"/>
    <lineage>
        <taxon>Eukaryota</taxon>
        <taxon>Sar</taxon>
        <taxon>Stramenopiles</taxon>
        <taxon>Oomycota</taxon>
        <taxon>Peronosporomycetes</taxon>
        <taxon>Peronosporales</taxon>
        <taxon>Peronosporaceae</taxon>
        <taxon>Phytophthora</taxon>
    </lineage>
</organism>
<evidence type="ECO:0000313" key="3">
    <source>
        <dbReference type="Proteomes" id="UP000693981"/>
    </source>
</evidence>
<evidence type="ECO:0000256" key="1">
    <source>
        <dbReference type="SAM" id="MobiDB-lite"/>
    </source>
</evidence>
<feature type="compositionally biased region" description="Low complexity" evidence="1">
    <location>
        <begin position="112"/>
        <end position="131"/>
    </location>
</feature>
<feature type="region of interest" description="Disordered" evidence="1">
    <location>
        <begin position="1"/>
        <end position="48"/>
    </location>
</feature>
<dbReference type="EMBL" id="JAGDFL010000152">
    <property type="protein sequence ID" value="KAG7396513.1"/>
    <property type="molecule type" value="Genomic_DNA"/>
</dbReference>
<feature type="region of interest" description="Disordered" evidence="1">
    <location>
        <begin position="628"/>
        <end position="654"/>
    </location>
</feature>
<feature type="region of interest" description="Disordered" evidence="1">
    <location>
        <begin position="257"/>
        <end position="378"/>
    </location>
</feature>